<evidence type="ECO:0000313" key="3">
    <source>
        <dbReference type="EMBL" id="ESQ40426.1"/>
    </source>
</evidence>
<dbReference type="Pfam" id="PF03080">
    <property type="entry name" value="Neprosin"/>
    <property type="match status" value="1"/>
</dbReference>
<name>V4N4T3_EUTSA</name>
<dbReference type="STRING" id="72664.V4N4T3"/>
<keyword evidence="4" id="KW-1185">Reference proteome</keyword>
<feature type="signal peptide" evidence="1">
    <location>
        <begin position="1"/>
        <end position="22"/>
    </location>
</feature>
<sequence>MDFIIKLVSCIISFCLVQFGDSIKVSKSIKLSENIIYDCVDIYKQPSLNHPLLQNHQIQMKPSFSIHKSKEQAKSKIYKNIINCPNGTVPILRNAKQYVAKSQYFAKKHFNPFTVESHGTHFAGVRLHHGPYYGILSWISVHDLNISGDQAPYAHIYVGRRFNNKDNVIQVGWMVNPSIFGDGQTWSYGFWKGANGESCYNTVCPGFIQVSKTNPLSEPIRQAPAEERNIALTIQKVFFFKILHLTYVNYKKPDILLGYWPGELFDLIDNGVDIMGVGGAVESSPSGRSPPMGNGHLPTQDDMESARVYTILYLDQPTAKTMKIVDKSYKLEKLLDSEKCYGLNRGKKMLFTFGGPGGNSCGI</sequence>
<dbReference type="KEGG" id="eus:EUTSA_v10015555mg"/>
<dbReference type="InterPro" id="IPR053168">
    <property type="entry name" value="Glutamic_endopeptidase"/>
</dbReference>
<dbReference type="PANTHER" id="PTHR31589:SF91">
    <property type="entry name" value="PROTEIN, PUTATIVE (DUF239)-RELATED"/>
    <property type="match status" value="1"/>
</dbReference>
<proteinExistence type="predicted"/>
<dbReference type="InterPro" id="IPR004314">
    <property type="entry name" value="Neprosin"/>
</dbReference>
<dbReference type="InterPro" id="IPR025521">
    <property type="entry name" value="Neprosin_propep"/>
</dbReference>
<dbReference type="OMA" id="MGDGANI"/>
<feature type="domain" description="Neprosin PEP catalytic" evidence="2">
    <location>
        <begin position="113"/>
        <end position="362"/>
    </location>
</feature>
<organism evidence="3 4">
    <name type="scientific">Eutrema salsugineum</name>
    <name type="common">Saltwater cress</name>
    <name type="synonym">Sisymbrium salsugineum</name>
    <dbReference type="NCBI Taxonomy" id="72664"/>
    <lineage>
        <taxon>Eukaryota</taxon>
        <taxon>Viridiplantae</taxon>
        <taxon>Streptophyta</taxon>
        <taxon>Embryophyta</taxon>
        <taxon>Tracheophyta</taxon>
        <taxon>Spermatophyta</taxon>
        <taxon>Magnoliopsida</taxon>
        <taxon>eudicotyledons</taxon>
        <taxon>Gunneridae</taxon>
        <taxon>Pentapetalae</taxon>
        <taxon>rosids</taxon>
        <taxon>malvids</taxon>
        <taxon>Brassicales</taxon>
        <taxon>Brassicaceae</taxon>
        <taxon>Eutremeae</taxon>
        <taxon>Eutrema</taxon>
    </lineage>
</organism>
<reference evidence="3 4" key="1">
    <citation type="journal article" date="2013" name="Front. Plant Sci.">
        <title>The Reference Genome of the Halophytic Plant Eutrema salsugineum.</title>
        <authorList>
            <person name="Yang R."/>
            <person name="Jarvis D.E."/>
            <person name="Chen H."/>
            <person name="Beilstein M.A."/>
            <person name="Grimwood J."/>
            <person name="Jenkins J."/>
            <person name="Shu S."/>
            <person name="Prochnik S."/>
            <person name="Xin M."/>
            <person name="Ma C."/>
            <person name="Schmutz J."/>
            <person name="Wing R.A."/>
            <person name="Mitchell-Olds T."/>
            <person name="Schumaker K.S."/>
            <person name="Wang X."/>
        </authorList>
    </citation>
    <scope>NUCLEOTIDE SEQUENCE [LARGE SCALE GENOMIC DNA]</scope>
</reference>
<dbReference type="PROSITE" id="PS52045">
    <property type="entry name" value="NEPROSIN_PEP_CD"/>
    <property type="match status" value="1"/>
</dbReference>
<dbReference type="PANTHER" id="PTHR31589">
    <property type="entry name" value="PROTEIN, PUTATIVE (DUF239)-RELATED-RELATED"/>
    <property type="match status" value="1"/>
</dbReference>
<keyword evidence="1" id="KW-0732">Signal</keyword>
<evidence type="ECO:0000259" key="2">
    <source>
        <dbReference type="PROSITE" id="PS52045"/>
    </source>
</evidence>
<evidence type="ECO:0000256" key="1">
    <source>
        <dbReference type="SAM" id="SignalP"/>
    </source>
</evidence>
<dbReference type="EMBL" id="KI517464">
    <property type="protein sequence ID" value="ESQ40426.1"/>
    <property type="molecule type" value="Genomic_DNA"/>
</dbReference>
<evidence type="ECO:0000313" key="4">
    <source>
        <dbReference type="Proteomes" id="UP000030689"/>
    </source>
</evidence>
<accession>V4N4T3</accession>
<dbReference type="Gramene" id="ESQ40426">
    <property type="protein sequence ID" value="ESQ40426"/>
    <property type="gene ID" value="EUTSA_v10015555mg"/>
</dbReference>
<gene>
    <name evidence="3" type="ORF">EUTSA_v10015555mg</name>
</gene>
<dbReference type="AlphaFoldDB" id="V4N4T3"/>
<feature type="chain" id="PRO_5004722821" description="Neprosin PEP catalytic domain-containing protein" evidence="1">
    <location>
        <begin position="23"/>
        <end position="363"/>
    </location>
</feature>
<dbReference type="Pfam" id="PF14365">
    <property type="entry name" value="Neprosin_AP"/>
    <property type="match status" value="1"/>
</dbReference>
<protein>
    <recommendedName>
        <fullName evidence="2">Neprosin PEP catalytic domain-containing protein</fullName>
    </recommendedName>
</protein>
<dbReference type="Proteomes" id="UP000030689">
    <property type="component" value="Unassembled WGS sequence"/>
</dbReference>